<reference evidence="1" key="2">
    <citation type="submission" date="2021-04" db="EMBL/GenBank/DDBJ databases">
        <authorList>
            <person name="Gilroy R."/>
        </authorList>
    </citation>
    <scope>NUCLEOTIDE SEQUENCE</scope>
    <source>
        <strain evidence="1">421</strain>
    </source>
</reference>
<dbReference type="EMBL" id="DXGE01000011">
    <property type="protein sequence ID" value="HIW85410.1"/>
    <property type="molecule type" value="Genomic_DNA"/>
</dbReference>
<dbReference type="InterPro" id="IPR003772">
    <property type="entry name" value="YceD"/>
</dbReference>
<reference evidence="1" key="1">
    <citation type="journal article" date="2021" name="PeerJ">
        <title>Extensive microbial diversity within the chicken gut microbiome revealed by metagenomics and culture.</title>
        <authorList>
            <person name="Gilroy R."/>
            <person name="Ravi A."/>
            <person name="Getino M."/>
            <person name="Pursley I."/>
            <person name="Horton D.L."/>
            <person name="Alikhan N.F."/>
            <person name="Baker D."/>
            <person name="Gharbi K."/>
            <person name="Hall N."/>
            <person name="Watson M."/>
            <person name="Adriaenssens E.M."/>
            <person name="Foster-Nyarko E."/>
            <person name="Jarju S."/>
            <person name="Secka A."/>
            <person name="Antonio M."/>
            <person name="Oren A."/>
            <person name="Chaudhuri R.R."/>
            <person name="La Ragione R."/>
            <person name="Hildebrand F."/>
            <person name="Pallen M.J."/>
        </authorList>
    </citation>
    <scope>NUCLEOTIDE SEQUENCE</scope>
    <source>
        <strain evidence="1">421</strain>
    </source>
</reference>
<comment type="caution">
    <text evidence="1">The sequence shown here is derived from an EMBL/GenBank/DDBJ whole genome shotgun (WGS) entry which is preliminary data.</text>
</comment>
<gene>
    <name evidence="1" type="ORF">IAA48_02850</name>
</gene>
<proteinExistence type="predicted"/>
<dbReference type="PANTHER" id="PTHR34374:SF1">
    <property type="entry name" value="LARGE RIBOSOMAL RNA SUBUNIT ACCUMULATION PROTEIN YCED HOMOLOG 1, CHLOROPLASTIC"/>
    <property type="match status" value="1"/>
</dbReference>
<dbReference type="Pfam" id="PF02620">
    <property type="entry name" value="YceD"/>
    <property type="match status" value="1"/>
</dbReference>
<dbReference type="PANTHER" id="PTHR34374">
    <property type="entry name" value="LARGE RIBOSOMAL RNA SUBUNIT ACCUMULATION PROTEIN YCED HOMOLOG 1, CHLOROPLASTIC"/>
    <property type="match status" value="1"/>
</dbReference>
<accession>A0A9D1UGB1</accession>
<name>A0A9D1UGB1_9FIRM</name>
<protein>
    <submittedName>
        <fullName evidence="1">DUF177 domain-containing protein</fullName>
    </submittedName>
</protein>
<organism evidence="1 2">
    <name type="scientific">Candidatus Eubacterium faecipullorum</name>
    <dbReference type="NCBI Taxonomy" id="2838571"/>
    <lineage>
        <taxon>Bacteria</taxon>
        <taxon>Bacillati</taxon>
        <taxon>Bacillota</taxon>
        <taxon>Clostridia</taxon>
        <taxon>Eubacteriales</taxon>
        <taxon>Eubacteriaceae</taxon>
        <taxon>Eubacterium</taxon>
    </lineage>
</organism>
<evidence type="ECO:0000313" key="2">
    <source>
        <dbReference type="Proteomes" id="UP000824205"/>
    </source>
</evidence>
<evidence type="ECO:0000313" key="1">
    <source>
        <dbReference type="EMBL" id="HIW85410.1"/>
    </source>
</evidence>
<dbReference type="AlphaFoldDB" id="A0A9D1UGB1"/>
<dbReference type="Proteomes" id="UP000824205">
    <property type="component" value="Unassembled WGS sequence"/>
</dbReference>
<sequence>MKIDVSNLFNGDSKPIKIDYTLNLQHLVYSTYNPIKNGVKVKGSVYEKAGVVFLDAAVSFKFFGFCDRCAEEIVKDMSFSIKKILVPRLANDADADYDDYVVIPNGILELDDFITEEIQLFLPSKILCKPDCKGLCYKCGKNLNTGECSCKKDVDPRMEALLQLLDEQ</sequence>